<comment type="caution">
    <text evidence="2">The sequence shown here is derived from an EMBL/GenBank/DDBJ whole genome shotgun (WGS) entry which is preliminary data.</text>
</comment>
<evidence type="ECO:0000313" key="2">
    <source>
        <dbReference type="EMBL" id="GMH52647.1"/>
    </source>
</evidence>
<reference evidence="3" key="1">
    <citation type="journal article" date="2023" name="Commun. Biol.">
        <title>Genome analysis of Parmales, the sister group of diatoms, reveals the evolutionary specialization of diatoms from phago-mixotrophs to photoautotrophs.</title>
        <authorList>
            <person name="Ban H."/>
            <person name="Sato S."/>
            <person name="Yoshikawa S."/>
            <person name="Yamada K."/>
            <person name="Nakamura Y."/>
            <person name="Ichinomiya M."/>
            <person name="Sato N."/>
            <person name="Blanc-Mathieu R."/>
            <person name="Endo H."/>
            <person name="Kuwata A."/>
            <person name="Ogata H."/>
        </authorList>
    </citation>
    <scope>NUCLEOTIDE SEQUENCE [LARGE SCALE GENOMIC DNA]</scope>
    <source>
        <strain evidence="3">NIES 3700</strain>
    </source>
</reference>
<accession>A0A9W6ZDZ3</accession>
<organism evidence="2 3">
    <name type="scientific">Triparma laevis f. longispina</name>
    <dbReference type="NCBI Taxonomy" id="1714387"/>
    <lineage>
        <taxon>Eukaryota</taxon>
        <taxon>Sar</taxon>
        <taxon>Stramenopiles</taxon>
        <taxon>Ochrophyta</taxon>
        <taxon>Bolidophyceae</taxon>
        <taxon>Parmales</taxon>
        <taxon>Triparmaceae</taxon>
        <taxon>Triparma</taxon>
    </lineage>
</organism>
<sequence>MSTKDLTQSLKELQDDVDRFKQAHKVEHGKREMLEKEYAELTEELEGYEKAMRPSVLQAREKEVREWKNKNDASSLALEREHQVFSKMEVEGTKMGREFRAESQKRNATLMHLQEVANSDCGIVGGAGTNVSTLPLAFGQESCMSALIADILEGHQKKNNGDVQGMMERKDKMLEMCGKIEIATVRGKGVTI</sequence>
<evidence type="ECO:0000313" key="3">
    <source>
        <dbReference type="Proteomes" id="UP001165122"/>
    </source>
</evidence>
<protein>
    <submittedName>
        <fullName evidence="2">Uncharacterized protein</fullName>
    </submittedName>
</protein>
<gene>
    <name evidence="2" type="ORF">TrLO_g10379</name>
</gene>
<name>A0A9W6ZDZ3_9STRA</name>
<feature type="coiled-coil region" evidence="1">
    <location>
        <begin position="3"/>
        <end position="51"/>
    </location>
</feature>
<keyword evidence="3" id="KW-1185">Reference proteome</keyword>
<dbReference type="EMBL" id="BRXW01000419">
    <property type="protein sequence ID" value="GMH52647.1"/>
    <property type="molecule type" value="Genomic_DNA"/>
</dbReference>
<dbReference type="Proteomes" id="UP001165122">
    <property type="component" value="Unassembled WGS sequence"/>
</dbReference>
<proteinExistence type="predicted"/>
<evidence type="ECO:0000256" key="1">
    <source>
        <dbReference type="SAM" id="Coils"/>
    </source>
</evidence>
<keyword evidence="1" id="KW-0175">Coiled coil</keyword>
<dbReference type="AlphaFoldDB" id="A0A9W6ZDZ3"/>